<evidence type="ECO:0000256" key="5">
    <source>
        <dbReference type="ARBA" id="ARBA00023136"/>
    </source>
</evidence>
<dbReference type="Proteomes" id="UP001470230">
    <property type="component" value="Unassembled WGS sequence"/>
</dbReference>
<keyword evidence="2" id="KW-0813">Transport</keyword>
<reference evidence="7 8" key="1">
    <citation type="submission" date="2024-04" db="EMBL/GenBank/DDBJ databases">
        <title>Tritrichomonas musculus Genome.</title>
        <authorList>
            <person name="Alves-Ferreira E."/>
            <person name="Grigg M."/>
            <person name="Lorenzi H."/>
            <person name="Galac M."/>
        </authorList>
    </citation>
    <scope>NUCLEOTIDE SEQUENCE [LARGE SCALE GENOMIC DNA]</scope>
    <source>
        <strain evidence="7 8">EAF2021</strain>
    </source>
</reference>
<evidence type="ECO:0000313" key="7">
    <source>
        <dbReference type="EMBL" id="KAK8880528.1"/>
    </source>
</evidence>
<keyword evidence="5 6" id="KW-0472">Membrane</keyword>
<evidence type="ECO:0000256" key="4">
    <source>
        <dbReference type="ARBA" id="ARBA00022989"/>
    </source>
</evidence>
<feature type="transmembrane region" description="Helical" evidence="6">
    <location>
        <begin position="239"/>
        <end position="256"/>
    </location>
</feature>
<dbReference type="InterPro" id="IPR036259">
    <property type="entry name" value="MFS_trans_sf"/>
</dbReference>
<dbReference type="SUPFAM" id="SSF103473">
    <property type="entry name" value="MFS general substrate transporter"/>
    <property type="match status" value="1"/>
</dbReference>
<dbReference type="InterPro" id="IPR011701">
    <property type="entry name" value="MFS"/>
</dbReference>
<evidence type="ECO:0000256" key="3">
    <source>
        <dbReference type="ARBA" id="ARBA00022692"/>
    </source>
</evidence>
<feature type="transmembrane region" description="Helical" evidence="6">
    <location>
        <begin position="153"/>
        <end position="177"/>
    </location>
</feature>
<protein>
    <recommendedName>
        <fullName evidence="9">Major facilitator superfamily transporter</fullName>
    </recommendedName>
</protein>
<proteinExistence type="predicted"/>
<name>A0ABR2JPJ3_9EUKA</name>
<sequence>MGEDWIPYAKRDKLSFPLMLGIAASSICPSMIWSAIMGLYFGLAFKLGITGTLNTVVLLLGSLIGFIVTPIVGVISDGTTLKWGRRRIYMVVGSLVLLIAYILVIFCDKIVKNPSGVKGLFIFGILLANTGTNILQGPARYLISDVCPPTQQVLMGSIGAIYTGIGGLFNNLIGALALYKYTSLTQEQFILVCSIVVITVSTFISCIVAKEEQLTEKPKTSNPFAGIVVAFKDMTKPRLILCMVSFVMNIAGYTYALQLNTFMGVEIYHGNPFAPPSSDEYRKYDEGASWAMICQVVAAATQFVYSFFQTKACDLLGLKMVFCLTNVFLSTMYLLFFFVRNKIVFLVMNIPYGIGQVGSFALANIAMSLICPPEKLGANFSLLNCFNTIGQQIANFGFITGLSKVWPNKPGHIIGISCVPGYLAAALSFLLIIPKASDIANYDDEAEDSESESDRPDSI</sequence>
<evidence type="ECO:0000256" key="6">
    <source>
        <dbReference type="SAM" id="Phobius"/>
    </source>
</evidence>
<evidence type="ECO:0008006" key="9">
    <source>
        <dbReference type="Google" id="ProtNLM"/>
    </source>
</evidence>
<gene>
    <name evidence="7" type="ORF">M9Y10_003207</name>
</gene>
<dbReference type="PANTHER" id="PTHR19432">
    <property type="entry name" value="SUGAR TRANSPORTER"/>
    <property type="match status" value="1"/>
</dbReference>
<evidence type="ECO:0000256" key="1">
    <source>
        <dbReference type="ARBA" id="ARBA00004141"/>
    </source>
</evidence>
<dbReference type="PANTHER" id="PTHR19432:SF26">
    <property type="entry name" value="MAJOR FACILITATOR SUPERFAMILY (MFS) PROFILE DOMAIN-CONTAINING PROTEIN"/>
    <property type="match status" value="1"/>
</dbReference>
<comment type="caution">
    <text evidence="7">The sequence shown here is derived from an EMBL/GenBank/DDBJ whole genome shotgun (WGS) entry which is preliminary data.</text>
</comment>
<feature type="transmembrane region" description="Helical" evidence="6">
    <location>
        <begin position="320"/>
        <end position="339"/>
    </location>
</feature>
<feature type="transmembrane region" description="Helical" evidence="6">
    <location>
        <begin position="189"/>
        <end position="209"/>
    </location>
</feature>
<keyword evidence="4 6" id="KW-1133">Transmembrane helix</keyword>
<dbReference type="Gene3D" id="1.20.1250.20">
    <property type="entry name" value="MFS general substrate transporter like domains"/>
    <property type="match status" value="2"/>
</dbReference>
<dbReference type="Pfam" id="PF07690">
    <property type="entry name" value="MFS_1"/>
    <property type="match status" value="1"/>
</dbReference>
<keyword evidence="8" id="KW-1185">Reference proteome</keyword>
<feature type="transmembrane region" description="Helical" evidence="6">
    <location>
        <begin position="119"/>
        <end position="141"/>
    </location>
</feature>
<feature type="transmembrane region" description="Helical" evidence="6">
    <location>
        <begin position="413"/>
        <end position="433"/>
    </location>
</feature>
<organism evidence="7 8">
    <name type="scientific">Tritrichomonas musculus</name>
    <dbReference type="NCBI Taxonomy" id="1915356"/>
    <lineage>
        <taxon>Eukaryota</taxon>
        <taxon>Metamonada</taxon>
        <taxon>Parabasalia</taxon>
        <taxon>Tritrichomonadida</taxon>
        <taxon>Tritrichomonadidae</taxon>
        <taxon>Tritrichomonas</taxon>
    </lineage>
</organism>
<evidence type="ECO:0000313" key="8">
    <source>
        <dbReference type="Proteomes" id="UP001470230"/>
    </source>
</evidence>
<keyword evidence="3 6" id="KW-0812">Transmembrane</keyword>
<accession>A0ABR2JPJ3</accession>
<feature type="transmembrane region" description="Helical" evidence="6">
    <location>
        <begin position="88"/>
        <end position="107"/>
    </location>
</feature>
<evidence type="ECO:0000256" key="2">
    <source>
        <dbReference type="ARBA" id="ARBA00022448"/>
    </source>
</evidence>
<dbReference type="EMBL" id="JAPFFF010000010">
    <property type="protein sequence ID" value="KAK8880528.1"/>
    <property type="molecule type" value="Genomic_DNA"/>
</dbReference>
<feature type="transmembrane region" description="Helical" evidence="6">
    <location>
        <begin position="55"/>
        <end position="76"/>
    </location>
</feature>
<feature type="transmembrane region" description="Helical" evidence="6">
    <location>
        <begin position="20"/>
        <end position="43"/>
    </location>
</feature>
<comment type="subcellular location">
    <subcellularLocation>
        <location evidence="1">Membrane</location>
        <topology evidence="1">Multi-pass membrane protein</topology>
    </subcellularLocation>
</comment>